<evidence type="ECO:0000313" key="1">
    <source>
        <dbReference type="EMBL" id="RRN43720.1"/>
    </source>
</evidence>
<dbReference type="EMBL" id="RRUE01000002">
    <property type="protein sequence ID" value="RRN44052.1"/>
    <property type="molecule type" value="Genomic_DNA"/>
</dbReference>
<dbReference type="RefSeq" id="WP_125095924.1">
    <property type="nucleotide sequence ID" value="NZ_RRUE01000002.1"/>
</dbReference>
<dbReference type="OrthoDB" id="8526851at2"/>
<dbReference type="EMBL" id="RRUE01000002">
    <property type="protein sequence ID" value="RRN43720.1"/>
    <property type="molecule type" value="Genomic_DNA"/>
</dbReference>
<protein>
    <recommendedName>
        <fullName evidence="5">Cobyrinic acid ac-diamide synthase</fullName>
    </recommendedName>
</protein>
<accession>A0A3R8LP88</accession>
<dbReference type="AlphaFoldDB" id="A0A3R8LP88"/>
<dbReference type="NCBIfam" id="NF047593">
    <property type="entry name" value="IS66_ISAeme5_TnpA"/>
    <property type="match status" value="1"/>
</dbReference>
<reference evidence="1 4" key="1">
    <citation type="submission" date="2018-11" db="EMBL/GenBank/DDBJ databases">
        <title>Genome sequencing of Lautropia sp. KCOM 2505 (= ChDC F240).</title>
        <authorList>
            <person name="Kook J.-K."/>
            <person name="Park S.-N."/>
            <person name="Lim Y.K."/>
        </authorList>
    </citation>
    <scope>NUCLEOTIDE SEQUENCE [LARGE SCALE GENOMIC DNA]</scope>
    <source>
        <strain evidence="1 4">KCOM 2505</strain>
    </source>
</reference>
<comment type="caution">
    <text evidence="1">The sequence shown here is derived from an EMBL/GenBank/DDBJ whole genome shotgun (WGS) entry which is preliminary data.</text>
</comment>
<name>A0A3R8LP88_9BURK</name>
<keyword evidence="4" id="KW-1185">Reference proteome</keyword>
<evidence type="ECO:0008006" key="5">
    <source>
        <dbReference type="Google" id="ProtNLM"/>
    </source>
</evidence>
<proteinExistence type="predicted"/>
<gene>
    <name evidence="1" type="ORF">EHV23_09870</name>
    <name evidence="2" type="ORF">EHV23_11745</name>
    <name evidence="3" type="ORF">EHV23_11770</name>
</gene>
<organism evidence="1 4">
    <name type="scientific">Lautropia dentalis</name>
    <dbReference type="NCBI Taxonomy" id="2490857"/>
    <lineage>
        <taxon>Bacteria</taxon>
        <taxon>Pseudomonadati</taxon>
        <taxon>Pseudomonadota</taxon>
        <taxon>Betaproteobacteria</taxon>
        <taxon>Burkholderiales</taxon>
        <taxon>Burkholderiaceae</taxon>
        <taxon>Lautropia</taxon>
    </lineage>
</organism>
<evidence type="ECO:0000313" key="4">
    <source>
        <dbReference type="Proteomes" id="UP000270261"/>
    </source>
</evidence>
<dbReference type="Proteomes" id="UP000270261">
    <property type="component" value="Unassembled WGS sequence"/>
</dbReference>
<evidence type="ECO:0000313" key="3">
    <source>
        <dbReference type="EMBL" id="RRN44052.1"/>
    </source>
</evidence>
<evidence type="ECO:0000313" key="2">
    <source>
        <dbReference type="EMBL" id="RRN44047.1"/>
    </source>
</evidence>
<dbReference type="EMBL" id="RRUE01000002">
    <property type="protein sequence ID" value="RRN44047.1"/>
    <property type="molecule type" value="Genomic_DNA"/>
</dbReference>
<sequence length="102" mass="11211">MTNKVDWAAHLQAIETEGISIKDYAAREGLSVASLYYHRRRVSDEGRRTEGASALVAVQLAERHAIQPCTVWLAPGVRMELASLPSPQWLGQLVASMSAQVH</sequence>